<gene>
    <name evidence="1" type="ORF">NARC_150031</name>
</gene>
<proteinExistence type="predicted"/>
<reference evidence="1 2" key="1">
    <citation type="journal article" date="2019" name="Front. Microbiol.">
        <title>Ammonia Oxidation by the Arctic Terrestrial Thaumarchaeote Candidatus Nitrosocosmicus arcticus Is Stimulated by Increasing Temperatures.</title>
        <authorList>
            <person name="Alves R.J.E."/>
            <person name="Kerou M."/>
            <person name="Zappe A."/>
            <person name="Bittner R."/>
            <person name="Abby S.S."/>
            <person name="Schmidt H.A."/>
            <person name="Pfeifer K."/>
            <person name="Schleper C."/>
        </authorList>
    </citation>
    <scope>NUCLEOTIDE SEQUENCE [LARGE SCALE GENOMIC DNA]</scope>
    <source>
        <strain evidence="1 2">Kfb</strain>
    </source>
</reference>
<evidence type="ECO:0000313" key="1">
    <source>
        <dbReference type="EMBL" id="TVP39437.1"/>
    </source>
</evidence>
<name>A0A557SS51_9ARCH</name>
<organism evidence="1 2">
    <name type="scientific">Candidatus Nitrosocosmicus arcticus</name>
    <dbReference type="NCBI Taxonomy" id="2035267"/>
    <lineage>
        <taxon>Archaea</taxon>
        <taxon>Nitrososphaerota</taxon>
        <taxon>Nitrososphaeria</taxon>
        <taxon>Nitrososphaerales</taxon>
        <taxon>Nitrososphaeraceae</taxon>
        <taxon>Candidatus Nitrosocosmicus</taxon>
    </lineage>
</organism>
<dbReference type="Proteomes" id="UP000315289">
    <property type="component" value="Unassembled WGS sequence"/>
</dbReference>
<accession>A0A557SS51</accession>
<comment type="caution">
    <text evidence="1">The sequence shown here is derived from an EMBL/GenBank/DDBJ whole genome shotgun (WGS) entry which is preliminary data.</text>
</comment>
<keyword evidence="2" id="KW-1185">Reference proteome</keyword>
<sequence>MHKADVALFSHDPRWFSRANPVIVIMSQLSKKNLNKFENLSKRINIMTENQCI</sequence>
<evidence type="ECO:0000313" key="2">
    <source>
        <dbReference type="Proteomes" id="UP000315289"/>
    </source>
</evidence>
<protein>
    <submittedName>
        <fullName evidence="1">Uncharacterized protein</fullName>
    </submittedName>
</protein>
<dbReference type="EMBL" id="VOAH01000015">
    <property type="protein sequence ID" value="TVP39437.1"/>
    <property type="molecule type" value="Genomic_DNA"/>
</dbReference>
<dbReference type="AlphaFoldDB" id="A0A557SS51"/>